<name>A0A6A5U0Y0_9PLEO</name>
<dbReference type="AlphaFoldDB" id="A0A6A5U0Y0"/>
<reference evidence="1" key="1">
    <citation type="journal article" date="2020" name="Stud. Mycol.">
        <title>101 Dothideomycetes genomes: a test case for predicting lifestyles and emergence of pathogens.</title>
        <authorList>
            <person name="Haridas S."/>
            <person name="Albert R."/>
            <person name="Binder M."/>
            <person name="Bloem J."/>
            <person name="Labutti K."/>
            <person name="Salamov A."/>
            <person name="Andreopoulos B."/>
            <person name="Baker S."/>
            <person name="Barry K."/>
            <person name="Bills G."/>
            <person name="Bluhm B."/>
            <person name="Cannon C."/>
            <person name="Castanera R."/>
            <person name="Culley D."/>
            <person name="Daum C."/>
            <person name="Ezra D."/>
            <person name="Gonzalez J."/>
            <person name="Henrissat B."/>
            <person name="Kuo A."/>
            <person name="Liang C."/>
            <person name="Lipzen A."/>
            <person name="Lutzoni F."/>
            <person name="Magnuson J."/>
            <person name="Mondo S."/>
            <person name="Nolan M."/>
            <person name="Ohm R."/>
            <person name="Pangilinan J."/>
            <person name="Park H.-J."/>
            <person name="Ramirez L."/>
            <person name="Alfaro M."/>
            <person name="Sun H."/>
            <person name="Tritt A."/>
            <person name="Yoshinaga Y."/>
            <person name="Zwiers L.-H."/>
            <person name="Turgeon B."/>
            <person name="Goodwin S."/>
            <person name="Spatafora J."/>
            <person name="Crous P."/>
            <person name="Grigoriev I."/>
        </authorList>
    </citation>
    <scope>NUCLEOTIDE SEQUENCE</scope>
    <source>
        <strain evidence="1">CBS 675.92</strain>
    </source>
</reference>
<evidence type="ECO:0000313" key="2">
    <source>
        <dbReference type="Proteomes" id="UP000800035"/>
    </source>
</evidence>
<proteinExistence type="predicted"/>
<dbReference type="EMBL" id="ML976986">
    <property type="protein sequence ID" value="KAF1958571.1"/>
    <property type="molecule type" value="Genomic_DNA"/>
</dbReference>
<keyword evidence="2" id="KW-1185">Reference proteome</keyword>
<protein>
    <submittedName>
        <fullName evidence="1">Uncharacterized protein</fullName>
    </submittedName>
</protein>
<sequence length="140" mass="15249">MCNGHSTRTSQGGSIAVLKPCQYLKRSDSEEEMRLLFSNYSDPSINQVGTQVELHGWEANSTTSQENCWVVIHASSTQLPSLSNPFFSFPLDGQSASTMRLQQKLDLGVGDTGIIGRRISVMTSSRKGPLTVAEGIVGWN</sequence>
<evidence type="ECO:0000313" key="1">
    <source>
        <dbReference type="EMBL" id="KAF1958571.1"/>
    </source>
</evidence>
<gene>
    <name evidence="1" type="ORF">CC80DRAFT_14722</name>
</gene>
<dbReference type="Proteomes" id="UP000800035">
    <property type="component" value="Unassembled WGS sequence"/>
</dbReference>
<organism evidence="1 2">
    <name type="scientific">Byssothecium circinans</name>
    <dbReference type="NCBI Taxonomy" id="147558"/>
    <lineage>
        <taxon>Eukaryota</taxon>
        <taxon>Fungi</taxon>
        <taxon>Dikarya</taxon>
        <taxon>Ascomycota</taxon>
        <taxon>Pezizomycotina</taxon>
        <taxon>Dothideomycetes</taxon>
        <taxon>Pleosporomycetidae</taxon>
        <taxon>Pleosporales</taxon>
        <taxon>Massarineae</taxon>
        <taxon>Massarinaceae</taxon>
        <taxon>Byssothecium</taxon>
    </lineage>
</organism>
<dbReference type="OrthoDB" id="4158189at2759"/>
<accession>A0A6A5U0Y0</accession>